<dbReference type="SUPFAM" id="SSF49313">
    <property type="entry name" value="Cadherin-like"/>
    <property type="match status" value="1"/>
</dbReference>
<evidence type="ECO:0000313" key="3">
    <source>
        <dbReference type="EMBL" id="MDY7226215.1"/>
    </source>
</evidence>
<dbReference type="Pfam" id="PF05345">
    <property type="entry name" value="He_PIG"/>
    <property type="match status" value="1"/>
</dbReference>
<dbReference type="EMBL" id="JAXIVS010000002">
    <property type="protein sequence ID" value="MDY7226215.1"/>
    <property type="molecule type" value="Genomic_DNA"/>
</dbReference>
<evidence type="ECO:0000256" key="1">
    <source>
        <dbReference type="SAM" id="SignalP"/>
    </source>
</evidence>
<proteinExistence type="predicted"/>
<dbReference type="PROSITE" id="PS50214">
    <property type="entry name" value="DISINTEGRIN_2"/>
    <property type="match status" value="1"/>
</dbReference>
<accession>A0ABU5GYH8</accession>
<dbReference type="InterPro" id="IPR015919">
    <property type="entry name" value="Cadherin-like_sf"/>
</dbReference>
<organism evidence="3 4">
    <name type="scientific">Hyalangium rubrum</name>
    <dbReference type="NCBI Taxonomy" id="3103134"/>
    <lineage>
        <taxon>Bacteria</taxon>
        <taxon>Pseudomonadati</taxon>
        <taxon>Myxococcota</taxon>
        <taxon>Myxococcia</taxon>
        <taxon>Myxococcales</taxon>
        <taxon>Cystobacterineae</taxon>
        <taxon>Archangiaceae</taxon>
        <taxon>Hyalangium</taxon>
    </lineage>
</organism>
<comment type="caution">
    <text evidence="3">The sequence shown here is derived from an EMBL/GenBank/DDBJ whole genome shotgun (WGS) entry which is preliminary data.</text>
</comment>
<feature type="signal peptide" evidence="1">
    <location>
        <begin position="1"/>
        <end position="21"/>
    </location>
</feature>
<dbReference type="RefSeq" id="WP_321544936.1">
    <property type="nucleotide sequence ID" value="NZ_JAXIVS010000002.1"/>
</dbReference>
<protein>
    <submittedName>
        <fullName evidence="3">Ig domain-containing protein</fullName>
    </submittedName>
</protein>
<dbReference type="Proteomes" id="UP001291309">
    <property type="component" value="Unassembled WGS sequence"/>
</dbReference>
<dbReference type="Gene3D" id="2.60.40.10">
    <property type="entry name" value="Immunoglobulins"/>
    <property type="match status" value="1"/>
</dbReference>
<dbReference type="InterPro" id="IPR013783">
    <property type="entry name" value="Ig-like_fold"/>
</dbReference>
<name>A0ABU5GYH8_9BACT</name>
<evidence type="ECO:0000313" key="4">
    <source>
        <dbReference type="Proteomes" id="UP001291309"/>
    </source>
</evidence>
<keyword evidence="1" id="KW-0732">Signal</keyword>
<evidence type="ECO:0000259" key="2">
    <source>
        <dbReference type="PROSITE" id="PS50214"/>
    </source>
</evidence>
<feature type="domain" description="Disintegrin" evidence="2">
    <location>
        <begin position="408"/>
        <end position="479"/>
    </location>
</feature>
<feature type="chain" id="PRO_5046984064" evidence="1">
    <location>
        <begin position="22"/>
        <end position="622"/>
    </location>
</feature>
<dbReference type="Gene3D" id="4.10.70.10">
    <property type="entry name" value="Disintegrin domain"/>
    <property type="match status" value="1"/>
</dbReference>
<reference evidence="3 4" key="1">
    <citation type="submission" date="2023-12" db="EMBL/GenBank/DDBJ databases">
        <title>the genome sequence of Hyalangium sp. s54d21.</title>
        <authorList>
            <person name="Zhang X."/>
        </authorList>
    </citation>
    <scope>NUCLEOTIDE SEQUENCE [LARGE SCALE GENOMIC DNA]</scope>
    <source>
        <strain evidence="4">s54d21</strain>
    </source>
</reference>
<gene>
    <name evidence="3" type="ORF">SYV04_07460</name>
</gene>
<dbReference type="InterPro" id="IPR001762">
    <property type="entry name" value="Disintegrin_dom"/>
</dbReference>
<dbReference type="InterPro" id="IPR036436">
    <property type="entry name" value="Disintegrin_dom_sf"/>
</dbReference>
<keyword evidence="4" id="KW-1185">Reference proteome</keyword>
<dbReference type="SMART" id="SM00050">
    <property type="entry name" value="DISIN"/>
    <property type="match status" value="1"/>
</dbReference>
<sequence length="622" mass="64585">MRPPRILALLLLALLFAPLEARPQGAPLLTPEQQLPGAQLPVELNRLSAAFDGTNFLLVWSDVRGSDPDIYGARISVAGELLAPGAFPISTAPGEQSFPDVAFNGTNFLVTWNDSRTGDASNIYGVLVSTAGAIRDPGQFKLSTGPSGTEKYVPSVDCVGSECLVIWSERRATTSWDILGVTVNASGTVTSAGDQVISGVNRGQYVPEVVRAGPGYVAAWSDQRDASAYGIYGVEVSATAQPATATGTDIEAQASSTYERPALVWDGTSTWAAWTNTLLNPSAPAIHLRGTPSSTQAVTFGEVTRNPALAFDGHWLWVAYEFELPNAEHGVNARRFDRNGLAVETAPFPLSGTDPGASVPHLASDGQGHVLVVYASHDLAAPHATTDRLIYRVATSLAPGAVCGGDAECSTGTCADGRCCDRRCDGVCETCRLAEGASADGVCGLATARVCRPAASTCDVAERCDGNQKGCPADVLAADETSCGTEAVCRAGGCQFLPPRFLALSRAQAVCGQAARYEGDTPPTVAGAGPYTFSVEGGPEGLTVEPSTGALRWVPERAAKGSHSAALRVTGPGGSAVETLSITVECPEPHDLRVACGCTGGGEGPWLLALSGLLAGAWRRRR</sequence>